<protein>
    <submittedName>
        <fullName evidence="1">Uncharacterized protein</fullName>
    </submittedName>
</protein>
<dbReference type="EMBL" id="MPJD01000033">
    <property type="protein sequence ID" value="OKA19201.1"/>
    <property type="molecule type" value="Genomic_DNA"/>
</dbReference>
<evidence type="ECO:0000313" key="1">
    <source>
        <dbReference type="EMBL" id="OKA19201.1"/>
    </source>
</evidence>
<sequence length="71" mass="7907">MCGRVLMFRAMDEYVRELDPQGDFFAKVDKTPSGATTSLQALTFLSFTLNLTLLRSTQFNRDGSVRSPGLS</sequence>
<proteinExistence type="predicted"/>
<comment type="caution">
    <text evidence="1">The sequence shown here is derived from an EMBL/GenBank/DDBJ whole genome shotgun (WGS) entry which is preliminary data.</text>
</comment>
<accession>A0A853ZRG7</accession>
<name>A0A853ZRG7_9PSED</name>
<dbReference type="AlphaFoldDB" id="A0A853ZRG7"/>
<evidence type="ECO:0000313" key="2">
    <source>
        <dbReference type="Proteomes" id="UP000185990"/>
    </source>
</evidence>
<reference evidence="1 2" key="1">
    <citation type="submission" date="2016-11" db="EMBL/GenBank/DDBJ databases">
        <title>Draft genome of Pseudomonas versuta A4R1.12.</title>
        <authorList>
            <person name="See-Too W.-S."/>
        </authorList>
    </citation>
    <scope>NUCLEOTIDE SEQUENCE [LARGE SCALE GENOMIC DNA]</scope>
    <source>
        <strain evidence="1 2">A4R1.12</strain>
    </source>
</reference>
<gene>
    <name evidence="1" type="ORF">BOH74_18615</name>
</gene>
<organism evidence="1 2">
    <name type="scientific">Pseudomonas versuta</name>
    <dbReference type="NCBI Taxonomy" id="1788301"/>
    <lineage>
        <taxon>Bacteria</taxon>
        <taxon>Pseudomonadati</taxon>
        <taxon>Pseudomonadota</taxon>
        <taxon>Gammaproteobacteria</taxon>
        <taxon>Pseudomonadales</taxon>
        <taxon>Pseudomonadaceae</taxon>
        <taxon>Pseudomonas</taxon>
    </lineage>
</organism>
<dbReference type="Proteomes" id="UP000185990">
    <property type="component" value="Unassembled WGS sequence"/>
</dbReference>